<feature type="non-terminal residue" evidence="4">
    <location>
        <position position="618"/>
    </location>
</feature>
<comment type="caution">
    <text evidence="4">The sequence shown here is derived from an EMBL/GenBank/DDBJ whole genome shotgun (WGS) entry which is preliminary data.</text>
</comment>
<dbReference type="Pfam" id="PF12796">
    <property type="entry name" value="Ank_2"/>
    <property type="match status" value="1"/>
</dbReference>
<accession>A0AAD5GJ58</accession>
<keyword evidence="2" id="KW-1133">Transmembrane helix</keyword>
<reference evidence="4" key="1">
    <citation type="submission" date="2022-06" db="EMBL/GenBank/DDBJ databases">
        <title>Uncovering the hologenomic basis of an extraordinary plant invasion.</title>
        <authorList>
            <person name="Bieker V.C."/>
            <person name="Martin M.D."/>
            <person name="Gilbert T."/>
            <person name="Hodgins K."/>
            <person name="Battlay P."/>
            <person name="Petersen B."/>
            <person name="Wilson J."/>
        </authorList>
    </citation>
    <scope>NUCLEOTIDE SEQUENCE</scope>
    <source>
        <strain evidence="4">AA19_3_7</strain>
        <tissue evidence="4">Leaf</tissue>
    </source>
</reference>
<dbReference type="GO" id="GO:0016020">
    <property type="term" value="C:membrane"/>
    <property type="evidence" value="ECO:0007669"/>
    <property type="project" value="TreeGrafter"/>
</dbReference>
<evidence type="ECO:0000313" key="4">
    <source>
        <dbReference type="EMBL" id="KAI7742151.1"/>
    </source>
</evidence>
<feature type="transmembrane region" description="Helical" evidence="2">
    <location>
        <begin position="597"/>
        <end position="616"/>
    </location>
</feature>
<dbReference type="SUPFAM" id="SSF48403">
    <property type="entry name" value="Ankyrin repeat"/>
    <property type="match status" value="1"/>
</dbReference>
<feature type="transmembrane region" description="Helical" evidence="2">
    <location>
        <begin position="524"/>
        <end position="545"/>
    </location>
</feature>
<feature type="region of interest" description="Disordered" evidence="1">
    <location>
        <begin position="1"/>
        <end position="20"/>
    </location>
</feature>
<feature type="transmembrane region" description="Helical" evidence="2">
    <location>
        <begin position="486"/>
        <end position="504"/>
    </location>
</feature>
<dbReference type="Proteomes" id="UP001206925">
    <property type="component" value="Unassembled WGS sequence"/>
</dbReference>
<sequence>GVVGVVLEGSQSASASESKPLGQEQLLHQINIQAASSSLGLPPLRLPRSELLSGPRDEYRRIGVPLYETSIICDWNAAKVIIEKHPDMQLFRCSITEHRETALHVAASLKRSNKQVENFVKNLVALMTKNDLELQNSDGNTALFLAAAAGNIQAVKIMVKMNPALSMIRGCQGLMPLYAAALYGNYKVVKFLYEYSDDLCDDGWNPQNRGWLLQKCVEGDMFDVALEIVKKYPELGSGQILGALARKPYAFSVTKSNIIKRITSPVFALIGLRIGAYEKESEALQLLKLIWEDIATRPRKDIDVILRGLADPVVDFVDSADSQSNRQLPRRQYSSRLMFIAAEMGNTTFLVELIRRYPDLIWKANDNNMSIFHIAVKYRHEGIYNLLYEIGSMRDLITPLRDENDNNMLHLAGKRTTKVRLADVSGPALQMQREILWFKEVRSMLPPAYRERKNKDGQTPHDLFTKEHEELIREGEKWLKETASQCMVVAALITTIAFAAAFTIPGGYNQTYGTPIFYRKPTFIAFVVADAMSLFLSSTSILTFLSILTSRYAERDFEESLPTKLMLGISTLFLSITALMITFSVSFFILYHKEMKWVPISIAMFALMPVILYIVLQY</sequence>
<keyword evidence="5" id="KW-1185">Reference proteome</keyword>
<dbReference type="Pfam" id="PF13962">
    <property type="entry name" value="PGG"/>
    <property type="match status" value="1"/>
</dbReference>
<evidence type="ECO:0000256" key="1">
    <source>
        <dbReference type="SAM" id="MobiDB-lite"/>
    </source>
</evidence>
<evidence type="ECO:0000256" key="2">
    <source>
        <dbReference type="SAM" id="Phobius"/>
    </source>
</evidence>
<dbReference type="EMBL" id="JAMZMK010008067">
    <property type="protein sequence ID" value="KAI7742151.1"/>
    <property type="molecule type" value="Genomic_DNA"/>
</dbReference>
<feature type="non-terminal residue" evidence="4">
    <location>
        <position position="1"/>
    </location>
</feature>
<dbReference type="PANTHER" id="PTHR24177:SF472">
    <property type="entry name" value="PGG DOMAIN-CONTAINING PROTEIN"/>
    <property type="match status" value="1"/>
</dbReference>
<dbReference type="AlphaFoldDB" id="A0AAD5GJ58"/>
<dbReference type="Gene3D" id="1.25.40.20">
    <property type="entry name" value="Ankyrin repeat-containing domain"/>
    <property type="match status" value="2"/>
</dbReference>
<keyword evidence="2" id="KW-0472">Membrane</keyword>
<evidence type="ECO:0000259" key="3">
    <source>
        <dbReference type="Pfam" id="PF13962"/>
    </source>
</evidence>
<dbReference type="InterPro" id="IPR002110">
    <property type="entry name" value="Ankyrin_rpt"/>
</dbReference>
<dbReference type="SMART" id="SM00248">
    <property type="entry name" value="ANK"/>
    <property type="match status" value="5"/>
</dbReference>
<evidence type="ECO:0000313" key="5">
    <source>
        <dbReference type="Proteomes" id="UP001206925"/>
    </source>
</evidence>
<gene>
    <name evidence="4" type="ORF">M8C21_032196</name>
</gene>
<feature type="domain" description="PGG" evidence="3">
    <location>
        <begin position="476"/>
        <end position="589"/>
    </location>
</feature>
<proteinExistence type="predicted"/>
<keyword evidence="2" id="KW-0812">Transmembrane</keyword>
<dbReference type="InterPro" id="IPR036770">
    <property type="entry name" value="Ankyrin_rpt-contain_sf"/>
</dbReference>
<feature type="transmembrane region" description="Helical" evidence="2">
    <location>
        <begin position="565"/>
        <end position="591"/>
    </location>
</feature>
<name>A0AAD5GJ58_AMBAR</name>
<dbReference type="PANTHER" id="PTHR24177">
    <property type="entry name" value="CASKIN"/>
    <property type="match status" value="1"/>
</dbReference>
<organism evidence="4 5">
    <name type="scientific">Ambrosia artemisiifolia</name>
    <name type="common">Common ragweed</name>
    <dbReference type="NCBI Taxonomy" id="4212"/>
    <lineage>
        <taxon>Eukaryota</taxon>
        <taxon>Viridiplantae</taxon>
        <taxon>Streptophyta</taxon>
        <taxon>Embryophyta</taxon>
        <taxon>Tracheophyta</taxon>
        <taxon>Spermatophyta</taxon>
        <taxon>Magnoliopsida</taxon>
        <taxon>eudicotyledons</taxon>
        <taxon>Gunneridae</taxon>
        <taxon>Pentapetalae</taxon>
        <taxon>asterids</taxon>
        <taxon>campanulids</taxon>
        <taxon>Asterales</taxon>
        <taxon>Asteraceae</taxon>
        <taxon>Asteroideae</taxon>
        <taxon>Heliantheae alliance</taxon>
        <taxon>Heliantheae</taxon>
        <taxon>Ambrosia</taxon>
    </lineage>
</organism>
<protein>
    <recommendedName>
        <fullName evidence="3">PGG domain-containing protein</fullName>
    </recommendedName>
</protein>
<dbReference type="InterPro" id="IPR026961">
    <property type="entry name" value="PGG_dom"/>
</dbReference>